<evidence type="ECO:0000313" key="1">
    <source>
        <dbReference type="EMBL" id="QJA84967.1"/>
    </source>
</evidence>
<gene>
    <name evidence="1" type="ORF">MM415B02306_0009</name>
</gene>
<name>A0A6M3KS65_9ZZZZ</name>
<organism evidence="1">
    <name type="scientific">viral metagenome</name>
    <dbReference type="NCBI Taxonomy" id="1070528"/>
    <lineage>
        <taxon>unclassified sequences</taxon>
        <taxon>metagenomes</taxon>
        <taxon>organismal metagenomes</taxon>
    </lineage>
</organism>
<protein>
    <submittedName>
        <fullName evidence="1">Uncharacterized protein</fullName>
    </submittedName>
</protein>
<sequence>MKKLFSMFLEETRESVKVPKIKTASSKDHNDVHYLYKLRKALTLLVGEDNLKGFSSEQLVEMHTDIVTVRLDSGASHWYDDWDSELDDMLPEELKLASDGYSPPAKGSVFDLEQFTKEELSYRSLLEENDALCLWTAPTKRKNIPSSHFLDPKNKKYPYKNADGSVNCKGLMTAFKYARGARGAPKKVSIATKAKGLLKKHCDYKEDKKAEFCLVGKLI</sequence>
<reference evidence="1" key="1">
    <citation type="submission" date="2020-03" db="EMBL/GenBank/DDBJ databases">
        <title>The deep terrestrial virosphere.</title>
        <authorList>
            <person name="Holmfeldt K."/>
            <person name="Nilsson E."/>
            <person name="Simone D."/>
            <person name="Lopez-Fernandez M."/>
            <person name="Wu X."/>
            <person name="de Brujin I."/>
            <person name="Lundin D."/>
            <person name="Andersson A."/>
            <person name="Bertilsson S."/>
            <person name="Dopson M."/>
        </authorList>
    </citation>
    <scope>NUCLEOTIDE SEQUENCE</scope>
    <source>
        <strain evidence="1">MM415B02306</strain>
    </source>
</reference>
<dbReference type="EMBL" id="MT142544">
    <property type="protein sequence ID" value="QJA84967.1"/>
    <property type="molecule type" value="Genomic_DNA"/>
</dbReference>
<proteinExistence type="predicted"/>
<dbReference type="AlphaFoldDB" id="A0A6M3KS65"/>
<accession>A0A6M3KS65</accession>